<dbReference type="EC" id="2.1.1.64" evidence="1"/>
<name>A0ABW2YR70_9SPHI</name>
<keyword evidence="1" id="KW-0808">Transferase</keyword>
<dbReference type="Proteomes" id="UP001596958">
    <property type="component" value="Unassembled WGS sequence"/>
</dbReference>
<proteinExistence type="predicted"/>
<dbReference type="SUPFAM" id="SSF53335">
    <property type="entry name" value="S-adenosyl-L-methionine-dependent methyltransferases"/>
    <property type="match status" value="1"/>
</dbReference>
<dbReference type="GO" id="GO:0032259">
    <property type="term" value="P:methylation"/>
    <property type="evidence" value="ECO:0007669"/>
    <property type="project" value="UniProtKB-KW"/>
</dbReference>
<evidence type="ECO:0000313" key="1">
    <source>
        <dbReference type="EMBL" id="MFD0748882.1"/>
    </source>
</evidence>
<dbReference type="Pfam" id="PF13489">
    <property type="entry name" value="Methyltransf_23"/>
    <property type="match status" value="1"/>
</dbReference>
<protein>
    <submittedName>
        <fullName evidence="1">Class I SAM-dependent methyltransferase</fullName>
        <ecNumber evidence="1">2.1.1.222</ecNumber>
        <ecNumber evidence="1">2.1.1.64</ecNumber>
    </submittedName>
</protein>
<dbReference type="EC" id="2.1.1.222" evidence="1"/>
<gene>
    <name evidence="1" type="ORF">ACFQZS_01930</name>
</gene>
<keyword evidence="1" id="KW-0489">Methyltransferase</keyword>
<dbReference type="EMBL" id="JBHTHU010000001">
    <property type="protein sequence ID" value="MFD0748882.1"/>
    <property type="molecule type" value="Genomic_DNA"/>
</dbReference>
<organism evidence="1 2">
    <name type="scientific">Mucilaginibacter calamicampi</name>
    <dbReference type="NCBI Taxonomy" id="1302352"/>
    <lineage>
        <taxon>Bacteria</taxon>
        <taxon>Pseudomonadati</taxon>
        <taxon>Bacteroidota</taxon>
        <taxon>Sphingobacteriia</taxon>
        <taxon>Sphingobacteriales</taxon>
        <taxon>Sphingobacteriaceae</taxon>
        <taxon>Mucilaginibacter</taxon>
    </lineage>
</organism>
<dbReference type="PANTHER" id="PTHR43861:SF6">
    <property type="entry name" value="METHYLTRANSFERASE TYPE 11"/>
    <property type="match status" value="1"/>
</dbReference>
<dbReference type="GO" id="GO:0102208">
    <property type="term" value="F:2-polyprenyl-6-hydroxyphenol methylase activity"/>
    <property type="evidence" value="ECO:0007669"/>
    <property type="project" value="UniProtKB-EC"/>
</dbReference>
<dbReference type="InterPro" id="IPR029063">
    <property type="entry name" value="SAM-dependent_MTases_sf"/>
</dbReference>
<dbReference type="GO" id="GO:0061542">
    <property type="term" value="F:3-demethylubiquinol 3-O-methyltransferase activity"/>
    <property type="evidence" value="ECO:0007669"/>
    <property type="project" value="UniProtKB-EC"/>
</dbReference>
<dbReference type="PANTHER" id="PTHR43861">
    <property type="entry name" value="TRANS-ACONITATE 2-METHYLTRANSFERASE-RELATED"/>
    <property type="match status" value="1"/>
</dbReference>
<keyword evidence="2" id="KW-1185">Reference proteome</keyword>
<accession>A0ABW2YR70</accession>
<dbReference type="CDD" id="cd02440">
    <property type="entry name" value="AdoMet_MTases"/>
    <property type="match status" value="1"/>
</dbReference>
<dbReference type="Gene3D" id="3.40.50.150">
    <property type="entry name" value="Vaccinia Virus protein VP39"/>
    <property type="match status" value="1"/>
</dbReference>
<dbReference type="RefSeq" id="WP_377096780.1">
    <property type="nucleotide sequence ID" value="NZ_JBHTHU010000001.1"/>
</dbReference>
<evidence type="ECO:0000313" key="2">
    <source>
        <dbReference type="Proteomes" id="UP001596958"/>
    </source>
</evidence>
<comment type="caution">
    <text evidence="1">The sequence shown here is derived from an EMBL/GenBank/DDBJ whole genome shotgun (WGS) entry which is preliminary data.</text>
</comment>
<reference evidence="2" key="1">
    <citation type="journal article" date="2019" name="Int. J. Syst. Evol. Microbiol.">
        <title>The Global Catalogue of Microorganisms (GCM) 10K type strain sequencing project: providing services to taxonomists for standard genome sequencing and annotation.</title>
        <authorList>
            <consortium name="The Broad Institute Genomics Platform"/>
            <consortium name="The Broad Institute Genome Sequencing Center for Infectious Disease"/>
            <person name="Wu L."/>
            <person name="Ma J."/>
        </authorList>
    </citation>
    <scope>NUCLEOTIDE SEQUENCE [LARGE SCALE GENOMIC DNA]</scope>
    <source>
        <strain evidence="2">CCUG 63418</strain>
    </source>
</reference>
<sequence>MTEYKDYGFESEEPAHTFSYLTEGMLLMIGENKQQAILDMGCGNGYFANYLIEKGFNVYGTDASVKGIAIAKRSHPDRFFVQDISSGALPEELRNIKFDVIISTEVIEHLYDPEGFIAFCKNLLGSSGQIIISTPYHGYFKNLFLSVFNKWDTHINPLWYGGHIKLWSKHTLSKALTNAGFTVVAFKGCGRIPYFWKSMIIKASLN</sequence>